<dbReference type="GO" id="GO:0005737">
    <property type="term" value="C:cytoplasm"/>
    <property type="evidence" value="ECO:0007669"/>
    <property type="project" value="TreeGrafter"/>
</dbReference>
<evidence type="ECO:0000256" key="17">
    <source>
        <dbReference type="PROSITE-ProRule" id="PRU00221"/>
    </source>
</evidence>
<evidence type="ECO:0000256" key="9">
    <source>
        <dbReference type="ARBA" id="ARBA00022679"/>
    </source>
</evidence>
<reference evidence="22" key="1">
    <citation type="submission" date="2020-05" db="EMBL/GenBank/DDBJ databases">
        <title>Phylogenomic resolution of chytrid fungi.</title>
        <authorList>
            <person name="Stajich J.E."/>
            <person name="Amses K."/>
            <person name="Simmons R."/>
            <person name="Seto K."/>
            <person name="Myers J."/>
            <person name="Bonds A."/>
            <person name="Quandt C.A."/>
            <person name="Barry K."/>
            <person name="Liu P."/>
            <person name="Grigoriev I."/>
            <person name="Longcore J.E."/>
            <person name="James T.Y."/>
        </authorList>
    </citation>
    <scope>NUCLEOTIDE SEQUENCE</scope>
    <source>
        <strain evidence="22">JEL0318</strain>
    </source>
</reference>
<keyword evidence="7 17" id="KW-0853">WD repeat</keyword>
<dbReference type="Pfam" id="PF08606">
    <property type="entry name" value="Prp19"/>
    <property type="match status" value="1"/>
</dbReference>
<feature type="domain" description="U-box" evidence="21">
    <location>
        <begin position="24"/>
        <end position="84"/>
    </location>
</feature>
<keyword evidence="10 18" id="KW-0747">Spliceosome</keyword>
<name>A0AAD5X542_9FUNG</name>
<dbReference type="InterPro" id="IPR036322">
    <property type="entry name" value="WD40_repeat_dom_sf"/>
</dbReference>
<dbReference type="Gene3D" id="3.30.40.10">
    <property type="entry name" value="Zinc/RING finger domain, C3HC4 (zinc finger)"/>
    <property type="match status" value="1"/>
</dbReference>
<evidence type="ECO:0000256" key="10">
    <source>
        <dbReference type="ARBA" id="ARBA00022728"/>
    </source>
</evidence>
<dbReference type="Pfam" id="PF00400">
    <property type="entry name" value="WD40"/>
    <property type="match status" value="5"/>
</dbReference>
<feature type="repeat" description="WD" evidence="17">
    <location>
        <begin position="492"/>
        <end position="527"/>
    </location>
</feature>
<feature type="repeat" description="WD" evidence="17">
    <location>
        <begin position="363"/>
        <end position="404"/>
    </location>
</feature>
<evidence type="ECO:0000256" key="13">
    <source>
        <dbReference type="ARBA" id="ARBA00022786"/>
    </source>
</evidence>
<dbReference type="EMBL" id="JADGJD010000012">
    <property type="protein sequence ID" value="KAJ3057054.1"/>
    <property type="molecule type" value="Genomic_DNA"/>
</dbReference>
<dbReference type="InterPro" id="IPR038959">
    <property type="entry name" value="Prp19"/>
</dbReference>
<dbReference type="GO" id="GO:0000974">
    <property type="term" value="C:Prp19 complex"/>
    <property type="evidence" value="ECO:0007669"/>
    <property type="project" value="UniProtKB-UniRule"/>
</dbReference>
<comment type="pathway">
    <text evidence="3 18">Protein modification; protein ubiquitination.</text>
</comment>
<gene>
    <name evidence="22" type="ORF">HK097_001023</name>
</gene>
<dbReference type="SUPFAM" id="SSF50978">
    <property type="entry name" value="WD40 repeat-like"/>
    <property type="match status" value="1"/>
</dbReference>
<dbReference type="GO" id="GO:0070534">
    <property type="term" value="P:protein K63-linked ubiquitination"/>
    <property type="evidence" value="ECO:0007669"/>
    <property type="project" value="UniProtKB-UniRule"/>
</dbReference>
<comment type="function">
    <text evidence="18">Ubiquitin-protein ligase which is mainly involved pre-mRNA splicing and DNA repair. Required for pre-mRNA splicing as component of the spliceosome.</text>
</comment>
<feature type="repeat" description="WD" evidence="17">
    <location>
        <begin position="319"/>
        <end position="360"/>
    </location>
</feature>
<organism evidence="22 23">
    <name type="scientific">Rhizophlyctis rosea</name>
    <dbReference type="NCBI Taxonomy" id="64517"/>
    <lineage>
        <taxon>Eukaryota</taxon>
        <taxon>Fungi</taxon>
        <taxon>Fungi incertae sedis</taxon>
        <taxon>Chytridiomycota</taxon>
        <taxon>Chytridiomycota incertae sedis</taxon>
        <taxon>Chytridiomycetes</taxon>
        <taxon>Rhizophlyctidales</taxon>
        <taxon>Rhizophlyctidaceae</taxon>
        <taxon>Rhizophlyctis</taxon>
    </lineage>
</organism>
<dbReference type="PANTHER" id="PTHR43995:SF1">
    <property type="entry name" value="PRE-MRNA-PROCESSING FACTOR 19"/>
    <property type="match status" value="1"/>
</dbReference>
<dbReference type="InterPro" id="IPR055340">
    <property type="entry name" value="RING-Ubox_PRP19"/>
</dbReference>
<comment type="subcellular location">
    <subcellularLocation>
        <location evidence="2 18">Nucleus</location>
    </subcellularLocation>
</comment>
<dbReference type="PANTHER" id="PTHR43995">
    <property type="entry name" value="PRE-MRNA-PROCESSING FACTOR 19"/>
    <property type="match status" value="1"/>
</dbReference>
<dbReference type="GO" id="GO:0071006">
    <property type="term" value="C:U2-type catalytic step 1 spliceosome"/>
    <property type="evidence" value="ECO:0007669"/>
    <property type="project" value="TreeGrafter"/>
</dbReference>
<comment type="caution">
    <text evidence="22">The sequence shown here is derived from an EMBL/GenBank/DDBJ whole genome shotgun (WGS) entry which is preliminary data.</text>
</comment>
<sequence length="527" mass="56853">MPAMASLCIATSYKLIAIVHYTVSGQAPQHPVVSKKSGHLFERSLILKYIAENGRDPITGDSLTADDLVELRTDKTVKPKAPTATSVPNILVSLQAEWDSVVLETFQLKQQYSAVRQELSRALYENDAAKRVIARLAKERDEARAALANLKVTSGGAISNEETSTSHMDIDGSGEAEGLSEADINKMQEKATSLSKSRRKRKASPTLATVDQIKSYSKLNEVHGLSASNNGITSIGLIGSLPRWALAGSSDGEISLLDWGIGKMLDTAKAHTKRINAVVSSEEGDSHLFFTASSDMSVKSWRYKVEADGSAVIGASQWSYAHRGDVTSMDIHPTGAFLLAASADSTWSLADIGSGRVITKVATADFNDGYTSAAFHPDGLIVATGTAASTVRIWDIKSQTNVKTFDGHSGKITSIAFSENGYHLATAAEGDSVVKLWDLRNLSNFENLQIENASARGVQRVRFDYSGQYLAVACGKELRTYKAKSWNQIGSLGVHEQEVTDLRWDEDAKHLITGGMDSRVVVSGIPK</sequence>
<dbReference type="SMART" id="SM00504">
    <property type="entry name" value="Ubox"/>
    <property type="match status" value="1"/>
</dbReference>
<feature type="coiled-coil region" evidence="19">
    <location>
        <begin position="126"/>
        <end position="153"/>
    </location>
</feature>
<dbReference type="PROSITE" id="PS50294">
    <property type="entry name" value="WD_REPEATS_REGION"/>
    <property type="match status" value="3"/>
</dbReference>
<dbReference type="InterPro" id="IPR003613">
    <property type="entry name" value="Ubox_domain"/>
</dbReference>
<keyword evidence="16 18" id="KW-0539">Nucleus</keyword>
<evidence type="ECO:0000256" key="11">
    <source>
        <dbReference type="ARBA" id="ARBA00022737"/>
    </source>
</evidence>
<evidence type="ECO:0000256" key="5">
    <source>
        <dbReference type="ARBA" id="ARBA00012483"/>
    </source>
</evidence>
<feature type="region of interest" description="Disordered" evidence="20">
    <location>
        <begin position="158"/>
        <end position="182"/>
    </location>
</feature>
<dbReference type="PROSITE" id="PS50082">
    <property type="entry name" value="WD_REPEATS_2"/>
    <property type="match status" value="4"/>
</dbReference>
<evidence type="ECO:0000256" key="8">
    <source>
        <dbReference type="ARBA" id="ARBA00022664"/>
    </source>
</evidence>
<dbReference type="SMART" id="SM00320">
    <property type="entry name" value="WD40"/>
    <property type="match status" value="7"/>
</dbReference>
<dbReference type="GO" id="GO:0000398">
    <property type="term" value="P:mRNA splicing, via spliceosome"/>
    <property type="evidence" value="ECO:0007669"/>
    <property type="project" value="InterPro"/>
</dbReference>
<keyword evidence="9 18" id="KW-0808">Transferase</keyword>
<evidence type="ECO:0000256" key="20">
    <source>
        <dbReference type="SAM" id="MobiDB-lite"/>
    </source>
</evidence>
<evidence type="ECO:0000256" key="12">
    <source>
        <dbReference type="ARBA" id="ARBA00022763"/>
    </source>
</evidence>
<evidence type="ECO:0000256" key="3">
    <source>
        <dbReference type="ARBA" id="ARBA00004906"/>
    </source>
</evidence>
<accession>A0AAD5X542</accession>
<evidence type="ECO:0000256" key="6">
    <source>
        <dbReference type="ARBA" id="ARBA00015618"/>
    </source>
</evidence>
<evidence type="ECO:0000256" key="19">
    <source>
        <dbReference type="SAM" id="Coils"/>
    </source>
</evidence>
<keyword evidence="15 18" id="KW-0234">DNA repair</keyword>
<comment type="similarity">
    <text evidence="4 18">Belongs to the WD repeat PRP19 family.</text>
</comment>
<keyword evidence="23" id="KW-1185">Reference proteome</keyword>
<keyword evidence="8 18" id="KW-0507">mRNA processing</keyword>
<dbReference type="AlphaFoldDB" id="A0AAD5X542"/>
<comment type="subunit">
    <text evidence="18">Homotetramer.</text>
</comment>
<dbReference type="InterPro" id="IPR001680">
    <property type="entry name" value="WD40_rpt"/>
</dbReference>
<dbReference type="EC" id="2.3.2.27" evidence="5 18"/>
<evidence type="ECO:0000256" key="14">
    <source>
        <dbReference type="ARBA" id="ARBA00023187"/>
    </source>
</evidence>
<evidence type="ECO:0000256" key="16">
    <source>
        <dbReference type="ARBA" id="ARBA00023242"/>
    </source>
</evidence>
<dbReference type="InterPro" id="IPR013083">
    <property type="entry name" value="Znf_RING/FYVE/PHD"/>
</dbReference>
<dbReference type="Gene3D" id="2.130.10.10">
    <property type="entry name" value="YVTN repeat-like/Quinoprotein amine dehydrogenase"/>
    <property type="match status" value="1"/>
</dbReference>
<feature type="repeat" description="WD" evidence="17">
    <location>
        <begin position="405"/>
        <end position="447"/>
    </location>
</feature>
<dbReference type="GO" id="GO:0061630">
    <property type="term" value="F:ubiquitin protein ligase activity"/>
    <property type="evidence" value="ECO:0007669"/>
    <property type="project" value="UniProtKB-UniRule"/>
</dbReference>
<evidence type="ECO:0000256" key="15">
    <source>
        <dbReference type="ARBA" id="ARBA00023204"/>
    </source>
</evidence>
<dbReference type="PROSITE" id="PS00678">
    <property type="entry name" value="WD_REPEATS_1"/>
    <property type="match status" value="1"/>
</dbReference>
<keyword evidence="12 18" id="KW-0227">DNA damage</keyword>
<evidence type="ECO:0000256" key="4">
    <source>
        <dbReference type="ARBA" id="ARBA00006388"/>
    </source>
</evidence>
<keyword evidence="14 18" id="KW-0508">mRNA splicing</keyword>
<evidence type="ECO:0000256" key="1">
    <source>
        <dbReference type="ARBA" id="ARBA00000900"/>
    </source>
</evidence>
<dbReference type="CDD" id="cd16656">
    <property type="entry name" value="RING-Ubox_PRP19"/>
    <property type="match status" value="1"/>
</dbReference>
<evidence type="ECO:0000259" key="21">
    <source>
        <dbReference type="SMART" id="SM00504"/>
    </source>
</evidence>
<dbReference type="CDD" id="cd00200">
    <property type="entry name" value="WD40"/>
    <property type="match status" value="1"/>
</dbReference>
<dbReference type="InterPro" id="IPR019775">
    <property type="entry name" value="WD40_repeat_CS"/>
</dbReference>
<evidence type="ECO:0000256" key="7">
    <source>
        <dbReference type="ARBA" id="ARBA00022574"/>
    </source>
</evidence>
<dbReference type="GO" id="GO:0006281">
    <property type="term" value="P:DNA repair"/>
    <property type="evidence" value="ECO:0007669"/>
    <property type="project" value="UniProtKB-KW"/>
</dbReference>
<dbReference type="SUPFAM" id="SSF57850">
    <property type="entry name" value="RING/U-box"/>
    <property type="match status" value="1"/>
</dbReference>
<feature type="compositionally biased region" description="Polar residues" evidence="20">
    <location>
        <begin position="158"/>
        <end position="167"/>
    </location>
</feature>
<evidence type="ECO:0000256" key="18">
    <source>
        <dbReference type="RuleBase" id="RU367101"/>
    </source>
</evidence>
<dbReference type="InterPro" id="IPR015943">
    <property type="entry name" value="WD40/YVTN_repeat-like_dom_sf"/>
</dbReference>
<comment type="catalytic activity">
    <reaction evidence="1 18">
        <text>S-ubiquitinyl-[E2 ubiquitin-conjugating enzyme]-L-cysteine + [acceptor protein]-L-lysine = [E2 ubiquitin-conjugating enzyme]-L-cysteine + N(6)-ubiquitinyl-[acceptor protein]-L-lysine.</text>
        <dbReference type="EC" id="2.3.2.27"/>
    </reaction>
</comment>
<dbReference type="Proteomes" id="UP001212841">
    <property type="component" value="Unassembled WGS sequence"/>
</dbReference>
<protein>
    <recommendedName>
        <fullName evidence="6 18">Pre-mRNA-processing factor 19</fullName>
        <ecNumber evidence="5 18">2.3.2.27</ecNumber>
    </recommendedName>
</protein>
<keyword evidence="11" id="KW-0677">Repeat</keyword>
<evidence type="ECO:0000313" key="22">
    <source>
        <dbReference type="EMBL" id="KAJ3057054.1"/>
    </source>
</evidence>
<evidence type="ECO:0000256" key="2">
    <source>
        <dbReference type="ARBA" id="ARBA00004123"/>
    </source>
</evidence>
<dbReference type="InterPro" id="IPR013915">
    <property type="entry name" value="Prp19_cc"/>
</dbReference>
<proteinExistence type="inferred from homology"/>
<dbReference type="FunFam" id="3.30.40.10:FF:000027">
    <property type="entry name" value="Pre-mRNA-processing factor 19, putative"/>
    <property type="match status" value="1"/>
</dbReference>
<keyword evidence="19" id="KW-0175">Coiled coil</keyword>
<keyword evidence="13 18" id="KW-0833">Ubl conjugation pathway</keyword>
<evidence type="ECO:0000313" key="23">
    <source>
        <dbReference type="Proteomes" id="UP001212841"/>
    </source>
</evidence>